<dbReference type="InterPro" id="IPR051545">
    <property type="entry name" value="NAD(P)H_dehydrogenase_qn"/>
</dbReference>
<dbReference type="Proteomes" id="UP000243650">
    <property type="component" value="Unassembled WGS sequence"/>
</dbReference>
<dbReference type="GO" id="GO:0005829">
    <property type="term" value="C:cytosol"/>
    <property type="evidence" value="ECO:0007669"/>
    <property type="project" value="TreeGrafter"/>
</dbReference>
<dbReference type="InterPro" id="IPR003680">
    <property type="entry name" value="Flavodoxin_fold"/>
</dbReference>
<dbReference type="InterPro" id="IPR029039">
    <property type="entry name" value="Flavoprotein-like_sf"/>
</dbReference>
<dbReference type="Gene3D" id="3.40.50.360">
    <property type="match status" value="1"/>
</dbReference>
<dbReference type="PANTHER" id="PTHR10204:SF34">
    <property type="entry name" value="NAD(P)H DEHYDROGENASE [QUINONE] 1 ISOFORM 1"/>
    <property type="match status" value="1"/>
</dbReference>
<dbReference type="GO" id="GO:0003955">
    <property type="term" value="F:NAD(P)H dehydrogenase (quinone) activity"/>
    <property type="evidence" value="ECO:0007669"/>
    <property type="project" value="TreeGrafter"/>
</dbReference>
<evidence type="ECO:0000256" key="2">
    <source>
        <dbReference type="ARBA" id="ARBA00023002"/>
    </source>
</evidence>
<dbReference type="RefSeq" id="WP_105959720.1">
    <property type="nucleotide sequence ID" value="NZ_PVNS01000011.1"/>
</dbReference>
<comment type="similarity">
    <text evidence="1">Belongs to the NAD(P)H dehydrogenase (quinone) family.</text>
</comment>
<keyword evidence="5" id="KW-1185">Reference proteome</keyword>
<keyword evidence="2" id="KW-0560">Oxidoreductase</keyword>
<dbReference type="OrthoDB" id="9798454at2"/>
<dbReference type="AlphaFoldDB" id="A0A2P6MEW9"/>
<reference evidence="4 5" key="1">
    <citation type="submission" date="2018-03" db="EMBL/GenBank/DDBJ databases">
        <title>Bacillus urumqiensis sp. nov., a moderately haloalkaliphilic bacterium isolated from a salt lake.</title>
        <authorList>
            <person name="Zhao B."/>
            <person name="Liao Z."/>
        </authorList>
    </citation>
    <scope>NUCLEOTIDE SEQUENCE [LARGE SCALE GENOMIC DNA]</scope>
    <source>
        <strain evidence="4 5">BZ-SZ-XJ18</strain>
    </source>
</reference>
<comment type="caution">
    <text evidence="4">The sequence shown here is derived from an EMBL/GenBank/DDBJ whole genome shotgun (WGS) entry which is preliminary data.</text>
</comment>
<sequence>MNVHIVFMHPEVDSWNGSVLKKVREVLPDASISMPAEELTTLSLTVEEYKQQLQGIYPEEVKKEHKKMADADHYVWVFPVWWGTFPAAGKAFLDRVLSYGFAYELEGEEPVPLLKGKNVSLLFSTGAPESEFMQSGSYDNMVQLIEKQICDFCGMELHTVLHFGNAVLAGDKERADYLKRVETFAAGLN</sequence>
<evidence type="ECO:0000256" key="1">
    <source>
        <dbReference type="ARBA" id="ARBA00006252"/>
    </source>
</evidence>
<organism evidence="4 5">
    <name type="scientific">Alkalicoccus urumqiensis</name>
    <name type="common">Bacillus urumqiensis</name>
    <dbReference type="NCBI Taxonomy" id="1548213"/>
    <lineage>
        <taxon>Bacteria</taxon>
        <taxon>Bacillati</taxon>
        <taxon>Bacillota</taxon>
        <taxon>Bacilli</taxon>
        <taxon>Bacillales</taxon>
        <taxon>Bacillaceae</taxon>
        <taxon>Alkalicoccus</taxon>
    </lineage>
</organism>
<feature type="domain" description="Flavodoxin-like fold" evidence="3">
    <location>
        <begin position="1"/>
        <end position="181"/>
    </location>
</feature>
<dbReference type="EMBL" id="PVNS01000011">
    <property type="protein sequence ID" value="PRO64865.1"/>
    <property type="molecule type" value="Genomic_DNA"/>
</dbReference>
<accession>A0A2P6MEW9</accession>
<gene>
    <name evidence="4" type="ORF">C6I21_12005</name>
</gene>
<evidence type="ECO:0000259" key="3">
    <source>
        <dbReference type="Pfam" id="PF02525"/>
    </source>
</evidence>
<evidence type="ECO:0000313" key="4">
    <source>
        <dbReference type="EMBL" id="PRO64865.1"/>
    </source>
</evidence>
<dbReference type="Pfam" id="PF02525">
    <property type="entry name" value="Flavodoxin_2"/>
    <property type="match status" value="1"/>
</dbReference>
<evidence type="ECO:0000313" key="5">
    <source>
        <dbReference type="Proteomes" id="UP000243650"/>
    </source>
</evidence>
<name>A0A2P6MEW9_ALKUR</name>
<protein>
    <recommendedName>
        <fullName evidence="3">Flavodoxin-like fold domain-containing protein</fullName>
    </recommendedName>
</protein>
<dbReference type="SUPFAM" id="SSF52218">
    <property type="entry name" value="Flavoproteins"/>
    <property type="match status" value="1"/>
</dbReference>
<dbReference type="PANTHER" id="PTHR10204">
    <property type="entry name" value="NAD P H OXIDOREDUCTASE-RELATED"/>
    <property type="match status" value="1"/>
</dbReference>
<proteinExistence type="inferred from homology"/>